<proteinExistence type="predicted"/>
<protein>
    <submittedName>
        <fullName evidence="1">Uncharacterized protein</fullName>
    </submittedName>
</protein>
<dbReference type="EMBL" id="CP007142">
    <property type="protein sequence ID" value="AJQ95411.1"/>
    <property type="molecule type" value="Genomic_DNA"/>
</dbReference>
<dbReference type="STRING" id="1445510.YC6258_03375"/>
<sequence>MVLGAVFGFFALFDLSSYRALNMEQNLATVSFEQLSKQRFKAMVSVSNDETWEYELAGDMWQMDVRIITWKGPLAVMGMLPAYRLDRLSGRYLTVEDENDNERTAYSFHDQKGLDAWAMMQKVGGLGLIDASYGSATYMPMRHGALYAVGLAAKGLVARPINEPAKEALQQWK</sequence>
<organism evidence="1 2">
    <name type="scientific">Gynuella sunshinyii YC6258</name>
    <dbReference type="NCBI Taxonomy" id="1445510"/>
    <lineage>
        <taxon>Bacteria</taxon>
        <taxon>Pseudomonadati</taxon>
        <taxon>Pseudomonadota</taxon>
        <taxon>Gammaproteobacteria</taxon>
        <taxon>Oceanospirillales</taxon>
        <taxon>Saccharospirillaceae</taxon>
        <taxon>Gynuella</taxon>
    </lineage>
</organism>
<dbReference type="HOGENOM" id="CLU_105808_0_0_6"/>
<accession>A0A0C5VM74</accession>
<name>A0A0C5VM74_9GAMM</name>
<evidence type="ECO:0000313" key="2">
    <source>
        <dbReference type="Proteomes" id="UP000032266"/>
    </source>
</evidence>
<dbReference type="Proteomes" id="UP000032266">
    <property type="component" value="Chromosome"/>
</dbReference>
<keyword evidence="2" id="KW-1185">Reference proteome</keyword>
<reference evidence="1 2" key="1">
    <citation type="submission" date="2014-01" db="EMBL/GenBank/DDBJ databases">
        <title>Full genme sequencing of cellulolytic bacterium Gynuella sunshinyii YC6258T gen. nov., sp. nov.</title>
        <authorList>
            <person name="Khan H."/>
            <person name="Chung E.J."/>
            <person name="Chung Y.R."/>
        </authorList>
    </citation>
    <scope>NUCLEOTIDE SEQUENCE [LARGE SCALE GENOMIC DNA]</scope>
    <source>
        <strain evidence="1 2">YC6258</strain>
    </source>
</reference>
<dbReference type="KEGG" id="gsn:YC6258_03375"/>
<dbReference type="AlphaFoldDB" id="A0A0C5VM74"/>
<evidence type="ECO:0000313" key="1">
    <source>
        <dbReference type="EMBL" id="AJQ95411.1"/>
    </source>
</evidence>
<gene>
    <name evidence="1" type="ORF">YC6258_03375</name>
</gene>